<reference evidence="3" key="1">
    <citation type="journal article" date="2014" name="Genome Announc.">
        <title>Genome sequence and annotation of Acremonium chrysogenum, producer of the beta-lactam antibiotic cephalosporin C.</title>
        <authorList>
            <person name="Terfehr D."/>
            <person name="Dahlmann T.A."/>
            <person name="Specht T."/>
            <person name="Zadra I."/>
            <person name="Kuernsteiner H."/>
            <person name="Kueck U."/>
        </authorList>
    </citation>
    <scope>NUCLEOTIDE SEQUENCE [LARGE SCALE GENOMIC DNA]</scope>
    <source>
        <strain evidence="3">ATCC 11550 / CBS 779.69 / DSM 880 / IAM 14645 / JCM 23072 / IMI 49137</strain>
    </source>
</reference>
<keyword evidence="3" id="KW-1185">Reference proteome</keyword>
<protein>
    <recommendedName>
        <fullName evidence="1">Aminoglycoside phosphotransferase domain-containing protein</fullName>
    </recommendedName>
</protein>
<dbReference type="AlphaFoldDB" id="A0A086STX8"/>
<accession>A0A086STX8</accession>
<dbReference type="Gene3D" id="3.90.1200.10">
    <property type="match status" value="1"/>
</dbReference>
<dbReference type="HOGENOM" id="CLU_1585982_0_0_1"/>
<proteinExistence type="predicted"/>
<dbReference type="EMBL" id="JPKY01000189">
    <property type="protein sequence ID" value="KFH40560.1"/>
    <property type="molecule type" value="Genomic_DNA"/>
</dbReference>
<name>A0A086STX8_HAPC1</name>
<organism evidence="2 3">
    <name type="scientific">Hapsidospora chrysogenum (strain ATCC 11550 / CBS 779.69 / DSM 880 / IAM 14645 / JCM 23072 / IMI 49137)</name>
    <name type="common">Acremonium chrysogenum</name>
    <dbReference type="NCBI Taxonomy" id="857340"/>
    <lineage>
        <taxon>Eukaryota</taxon>
        <taxon>Fungi</taxon>
        <taxon>Dikarya</taxon>
        <taxon>Ascomycota</taxon>
        <taxon>Pezizomycotina</taxon>
        <taxon>Sordariomycetes</taxon>
        <taxon>Hypocreomycetidae</taxon>
        <taxon>Hypocreales</taxon>
        <taxon>Bionectriaceae</taxon>
        <taxon>Hapsidospora</taxon>
    </lineage>
</organism>
<dbReference type="STRING" id="857340.A0A086STX8"/>
<feature type="domain" description="Aminoglycoside phosphotransferase" evidence="1">
    <location>
        <begin position="43"/>
        <end position="131"/>
    </location>
</feature>
<sequence length="168" mass="19556">MRAKVPGSAQNGADVQCIGSFVSGRCKDMRRFPRETEGPIRDEVQFSDFLCRQARRTETPWIRMVRSMMSDYHRLAMTHGDLHPRNIMARWEAGQKGQPEDQEHLCITALLDWELGGWYPEHWEFVKALSTVDLRGPLTDWCDYLPTEAIGRWPVEFSIDLFISRWLG</sequence>
<dbReference type="Proteomes" id="UP000029964">
    <property type="component" value="Unassembled WGS sequence"/>
</dbReference>
<dbReference type="OrthoDB" id="5404599at2759"/>
<dbReference type="InterPro" id="IPR002575">
    <property type="entry name" value="Aminoglycoside_PTrfase"/>
</dbReference>
<dbReference type="SUPFAM" id="SSF56112">
    <property type="entry name" value="Protein kinase-like (PK-like)"/>
    <property type="match status" value="1"/>
</dbReference>
<dbReference type="Pfam" id="PF01636">
    <property type="entry name" value="APH"/>
    <property type="match status" value="1"/>
</dbReference>
<comment type="caution">
    <text evidence="2">The sequence shown here is derived from an EMBL/GenBank/DDBJ whole genome shotgun (WGS) entry which is preliminary data.</text>
</comment>
<evidence type="ECO:0000313" key="2">
    <source>
        <dbReference type="EMBL" id="KFH40560.1"/>
    </source>
</evidence>
<dbReference type="InterPro" id="IPR011009">
    <property type="entry name" value="Kinase-like_dom_sf"/>
</dbReference>
<evidence type="ECO:0000313" key="3">
    <source>
        <dbReference type="Proteomes" id="UP000029964"/>
    </source>
</evidence>
<evidence type="ECO:0000259" key="1">
    <source>
        <dbReference type="Pfam" id="PF01636"/>
    </source>
</evidence>
<gene>
    <name evidence="2" type="ORF">ACRE_087470</name>
</gene>